<evidence type="ECO:0000313" key="3">
    <source>
        <dbReference type="Proteomes" id="UP001206572"/>
    </source>
</evidence>
<feature type="domain" description="DUF4214" evidence="1">
    <location>
        <begin position="65"/>
        <end position="130"/>
    </location>
</feature>
<gene>
    <name evidence="2" type="ORF">NX780_13150</name>
</gene>
<dbReference type="Proteomes" id="UP001206572">
    <property type="component" value="Unassembled WGS sequence"/>
</dbReference>
<proteinExistence type="predicted"/>
<dbReference type="EMBL" id="JANUHA010000008">
    <property type="protein sequence ID" value="MCS0597293.1"/>
    <property type="molecule type" value="Genomic_DNA"/>
</dbReference>
<protein>
    <submittedName>
        <fullName evidence="2">DUF4214 domain-containing protein</fullName>
    </submittedName>
</protein>
<keyword evidence="3" id="KW-1185">Reference proteome</keyword>
<comment type="caution">
    <text evidence="2">The sequence shown here is derived from an EMBL/GenBank/DDBJ whole genome shotgun (WGS) entry which is preliminary data.</text>
</comment>
<evidence type="ECO:0000313" key="2">
    <source>
        <dbReference type="EMBL" id="MCS0597293.1"/>
    </source>
</evidence>
<organism evidence="2 3">
    <name type="scientific">Massilia agri</name>
    <dbReference type="NCBI Taxonomy" id="1886785"/>
    <lineage>
        <taxon>Bacteria</taxon>
        <taxon>Pseudomonadati</taxon>
        <taxon>Pseudomonadota</taxon>
        <taxon>Betaproteobacteria</taxon>
        <taxon>Burkholderiales</taxon>
        <taxon>Oxalobacteraceae</taxon>
        <taxon>Telluria group</taxon>
        <taxon>Massilia</taxon>
    </lineage>
</organism>
<dbReference type="Pfam" id="PF13946">
    <property type="entry name" value="DUF4214"/>
    <property type="match status" value="1"/>
</dbReference>
<dbReference type="RefSeq" id="WP_258828322.1">
    <property type="nucleotide sequence ID" value="NZ_JANUHA010000008.1"/>
</dbReference>
<name>A0ABT2AM17_9BURK</name>
<evidence type="ECO:0000259" key="1">
    <source>
        <dbReference type="Pfam" id="PF13946"/>
    </source>
</evidence>
<sequence>MAAQDYFGVVQQLYISYFGRPADPNGLQNFASQLDEIGAPKDFNALQAAVQADKAGTTPLGRLVNTFNSSAESATLYGTDNSLIGIQKFVAAIYQNVLGREADISGFNFWVGEITSGRLTKAYAAASITQAALVNTTEQGKLDAQTVQNKLAVATAFTDALDTPTELIAYSGDAAAAAARSLLSGVKSSTSVTAYQANINATIDQIVNVAVPGQTFTLTAGVDTPVATAGNDTFNALSVKADGSPGSTLNNFDSIDGGAGKDTLNIYTDVTNSYNTTLGANTTITNVETINIYNANGAATNLTDASKYVGATALWQIGTAGNVTNLSSTTAAGFRSSVAATSVTVGVVDAATSATIALDKVQEGATFAVNATATGKLATVTVAGNAVDADADGSVAPIGLDVTGGLDVQTLVINSAVAIDLGITDNGDAVTTINASGSTGAITYADSETTVANITTGSGDDNVTIVAATLKDDTATTANETLNATVNTGAGDDTIDIQVTGTGLTTIIAGEGDDTVTLTSRGAGGTLDIQLGAGDDTFTAAVAIGANDKVDAGAGTDTLLLNLVGSANVGAFSNFDVFDAAGLNKALDLDILTQKNTVTEIVASGDVLGTASLTNVGAGVGVRVTADIGTTNTLTLTQKTAGAMTVTVDADETGTGDTAIDTVGAKVAVTNATSLKAVFDTSYLDDVTGETTTGDNVTTLQLSGGAATSVTVESGGENANNVLAYADASTGTTGKLATITVTGSQALTLSNTFAATNSGLTTVDSSALTGGLDFSLANLANGGKVILGSGADTITVTTASTVAGAEVIQGFEKAAAAAVAADASATAKAAAIADADVLSFAGAVANAATFAGGTLENGVVTFTGSGPGNLTAAADIAALAAESDGEAVVFEYLGNSYVFVQGATDILVQLAGVTGVKNLVENGTTDEFFIV</sequence>
<accession>A0ABT2AM17</accession>
<dbReference type="Gene3D" id="2.160.20.160">
    <property type="match status" value="1"/>
</dbReference>
<reference evidence="2 3" key="1">
    <citation type="submission" date="2022-08" db="EMBL/GenBank/DDBJ databases">
        <title>Reclassification of Massilia species as members of the genera Telluria, Duganella, Pseudoduganella, Mokoshia gen. nov. and Zemynaea gen. nov. using orthogonal and non-orthogonal genome-based approaches.</title>
        <authorList>
            <person name="Bowman J.P."/>
        </authorList>
    </citation>
    <scope>NUCLEOTIDE SEQUENCE [LARGE SCALE GENOMIC DNA]</scope>
    <source>
        <strain evidence="2 3">JCM 31661</strain>
    </source>
</reference>
<dbReference type="InterPro" id="IPR025282">
    <property type="entry name" value="DUF4214"/>
</dbReference>